<protein>
    <submittedName>
        <fullName evidence="5">Acyl-CoA synthetase</fullName>
    </submittedName>
</protein>
<dbReference type="Pfam" id="PF13607">
    <property type="entry name" value="Succ_CoA_lig"/>
    <property type="match status" value="1"/>
</dbReference>
<dbReference type="GO" id="GO:0005524">
    <property type="term" value="F:ATP binding"/>
    <property type="evidence" value="ECO:0007669"/>
    <property type="project" value="UniProtKB-KW"/>
</dbReference>
<evidence type="ECO:0000256" key="3">
    <source>
        <dbReference type="ARBA" id="ARBA00022840"/>
    </source>
</evidence>
<accession>A0A5A7MKP2</accession>
<name>A0A5A7MKP2_COMTE</name>
<dbReference type="SUPFAM" id="SSF51735">
    <property type="entry name" value="NAD(P)-binding Rossmann-fold domains"/>
    <property type="match status" value="1"/>
</dbReference>
<gene>
    <name evidence="5" type="ORF">CTTA_4486</name>
</gene>
<dbReference type="InterPro" id="IPR036291">
    <property type="entry name" value="NAD(P)-bd_dom_sf"/>
</dbReference>
<dbReference type="RefSeq" id="WP_149356885.1">
    <property type="nucleotide sequence ID" value="NZ_BKBW01000013.1"/>
</dbReference>
<evidence type="ECO:0000256" key="2">
    <source>
        <dbReference type="ARBA" id="ARBA00022741"/>
    </source>
</evidence>
<keyword evidence="2" id="KW-0547">Nucleotide-binding</keyword>
<dbReference type="SUPFAM" id="SSF56059">
    <property type="entry name" value="Glutathione synthetase ATP-binding domain-like"/>
    <property type="match status" value="1"/>
</dbReference>
<sequence length="706" mass="74914">MTLPSAISFSASPQDIRRILHPRSVAIIGASEDEGKWGGRIMRYFKQHRFAGEIYPINPKADKLFGWQAYSSLTDCPGPVDMAVLLLPKDRSGTALAEAAAKGVHSVVAITAGYAEAGEQGRIEQDAMVADARKAGMRVIGPNCMGLINTHHHLAASTAMVLGAVEALPQGDIGIVSQSGAIMGVMLARGVDIGAGFSSTVSVGNQADLDVNDFFDYLIEDPETRVICLYIEEARDPQRFTQLLDKARLTGKPVLVLKAGRTSAGAKAVTSHTASLAGPYAIFEAACRARGAYLFETPLDMVYAALLIGRGKRLTGDAIAVFSGSGGGNALLVDQVEDAGLAVAQLSPASRELLIPHVGPINATLPLDLAGVSAHATQNSPMQEVIQTAMNDETVGAGIMLMTTQPNMDFVAQSVRAAGEQTDKPLIYVHAASNVGQSARDVLQSANFGYCEDPHQAIAILKALNDQRRYPAADRPTATQGAAQPDLVSGYQNEVHARLLLEAHGIETSEWRHAMTLDECLAAGRELAYPVALKGVSSVIVHKSDQGLVKLNLTSDADLRQAFSAIQQAVESAGAPFEGVIVTEMLKVDFELIAGVKVDPDYGPMLLVGSGGVLVEMLKDTQLAASPVNQAQARALVERLACLPVLQGYRGRQSVDMDALCTTLVRLSELAWNCRLSLVELEINPLAMSGGRLVALDARGLVRDDQ</sequence>
<keyword evidence="3" id="KW-0067">ATP-binding</keyword>
<dbReference type="SUPFAM" id="SSF52210">
    <property type="entry name" value="Succinyl-CoA synthetase domains"/>
    <property type="match status" value="2"/>
</dbReference>
<dbReference type="PANTHER" id="PTHR43334:SF1">
    <property type="entry name" value="3-HYDROXYPROPIONATE--COA LIGASE [ADP-FORMING]"/>
    <property type="match status" value="1"/>
</dbReference>
<dbReference type="Pfam" id="PF13549">
    <property type="entry name" value="ATP-grasp_5"/>
    <property type="match status" value="1"/>
</dbReference>
<dbReference type="InterPro" id="IPR003781">
    <property type="entry name" value="CoA-bd"/>
</dbReference>
<evidence type="ECO:0000256" key="1">
    <source>
        <dbReference type="ARBA" id="ARBA00022598"/>
    </source>
</evidence>
<comment type="caution">
    <text evidence="5">The sequence shown here is derived from an EMBL/GenBank/DDBJ whole genome shotgun (WGS) entry which is preliminary data.</text>
</comment>
<evidence type="ECO:0000259" key="4">
    <source>
        <dbReference type="SMART" id="SM00881"/>
    </source>
</evidence>
<organism evidence="5 6">
    <name type="scientific">Comamonas testosteroni</name>
    <name type="common">Pseudomonas testosteroni</name>
    <dbReference type="NCBI Taxonomy" id="285"/>
    <lineage>
        <taxon>Bacteria</taxon>
        <taxon>Pseudomonadati</taxon>
        <taxon>Pseudomonadota</taxon>
        <taxon>Betaproteobacteria</taxon>
        <taxon>Burkholderiales</taxon>
        <taxon>Comamonadaceae</taxon>
        <taxon>Comamonas</taxon>
    </lineage>
</organism>
<feature type="domain" description="CoA-binding" evidence="4">
    <location>
        <begin position="19"/>
        <end position="114"/>
    </location>
</feature>
<dbReference type="PANTHER" id="PTHR43334">
    <property type="entry name" value="ACETATE--COA LIGASE [ADP-FORMING]"/>
    <property type="match status" value="1"/>
</dbReference>
<dbReference type="Gene3D" id="3.30.1490.20">
    <property type="entry name" value="ATP-grasp fold, A domain"/>
    <property type="match status" value="1"/>
</dbReference>
<dbReference type="InterPro" id="IPR051538">
    <property type="entry name" value="Acyl-CoA_Synth/Transferase"/>
</dbReference>
<reference evidence="5 6" key="1">
    <citation type="journal article" date="2019" name="Microbiol. Resour. Announc.">
        <title>Draft Genome Sequence of Comamonas testosteroni TA441, a Bacterium That Has a Cryptic Phenol Degradation Gene Cluster.</title>
        <authorList>
            <person name="Arai H."/>
            <person name="Ishii M."/>
        </authorList>
    </citation>
    <scope>NUCLEOTIDE SEQUENCE [LARGE SCALE GENOMIC DNA]</scope>
    <source>
        <strain evidence="5 6">TA441</strain>
    </source>
</reference>
<dbReference type="Gene3D" id="3.40.50.261">
    <property type="entry name" value="Succinyl-CoA synthetase domains"/>
    <property type="match status" value="2"/>
</dbReference>
<dbReference type="EMBL" id="BKBW01000013">
    <property type="protein sequence ID" value="GEQ77481.1"/>
    <property type="molecule type" value="Genomic_DNA"/>
</dbReference>
<dbReference type="Gene3D" id="3.30.470.20">
    <property type="entry name" value="ATP-grasp fold, B domain"/>
    <property type="match status" value="1"/>
</dbReference>
<dbReference type="SMART" id="SM00881">
    <property type="entry name" value="CoA_binding"/>
    <property type="match status" value="1"/>
</dbReference>
<evidence type="ECO:0000313" key="5">
    <source>
        <dbReference type="EMBL" id="GEQ77481.1"/>
    </source>
</evidence>
<dbReference type="Pfam" id="PF13380">
    <property type="entry name" value="CoA_binding_2"/>
    <property type="match status" value="1"/>
</dbReference>
<keyword evidence="1" id="KW-0436">Ligase</keyword>
<dbReference type="AlphaFoldDB" id="A0A5A7MKP2"/>
<dbReference type="InterPro" id="IPR013815">
    <property type="entry name" value="ATP_grasp_subdomain_1"/>
</dbReference>
<evidence type="ECO:0000313" key="6">
    <source>
        <dbReference type="Proteomes" id="UP000323105"/>
    </source>
</evidence>
<dbReference type="Gene3D" id="3.40.50.720">
    <property type="entry name" value="NAD(P)-binding Rossmann-like Domain"/>
    <property type="match status" value="1"/>
</dbReference>
<dbReference type="InterPro" id="IPR016102">
    <property type="entry name" value="Succinyl-CoA_synth-like"/>
</dbReference>
<proteinExistence type="predicted"/>
<dbReference type="Proteomes" id="UP000323105">
    <property type="component" value="Unassembled WGS sequence"/>
</dbReference>
<dbReference type="GO" id="GO:0016874">
    <property type="term" value="F:ligase activity"/>
    <property type="evidence" value="ECO:0007669"/>
    <property type="project" value="UniProtKB-KW"/>
</dbReference>
<dbReference type="InterPro" id="IPR032875">
    <property type="entry name" value="Succ_CoA_lig_flav_dom"/>
</dbReference>